<evidence type="ECO:0000313" key="5">
    <source>
        <dbReference type="Proteomes" id="UP000812961"/>
    </source>
</evidence>
<keyword evidence="2" id="KW-1133">Transmembrane helix</keyword>
<dbReference type="EMBL" id="JAICCF010000001">
    <property type="protein sequence ID" value="MBW8683445.1"/>
    <property type="molecule type" value="Genomic_DNA"/>
</dbReference>
<dbReference type="Pfam" id="PF07863">
    <property type="entry name" value="CtnDOT_TraJ"/>
    <property type="match status" value="1"/>
</dbReference>
<feature type="region of interest" description="Disordered" evidence="1">
    <location>
        <begin position="399"/>
        <end position="423"/>
    </location>
</feature>
<dbReference type="InterPro" id="IPR012424">
    <property type="entry name" value="Conjugative_transposon_TraJ_C"/>
</dbReference>
<feature type="transmembrane region" description="Helical" evidence="2">
    <location>
        <begin position="90"/>
        <end position="111"/>
    </location>
</feature>
<evidence type="ECO:0000256" key="2">
    <source>
        <dbReference type="SAM" id="Phobius"/>
    </source>
</evidence>
<keyword evidence="2" id="KW-0472">Membrane</keyword>
<feature type="domain" description="Conjugative transposon TraJ C-terminal" evidence="3">
    <location>
        <begin position="30"/>
        <end position="366"/>
    </location>
</feature>
<feature type="transmembrane region" description="Helical" evidence="2">
    <location>
        <begin position="226"/>
        <end position="247"/>
    </location>
</feature>
<evidence type="ECO:0000259" key="3">
    <source>
        <dbReference type="Pfam" id="PF07863"/>
    </source>
</evidence>
<reference evidence="4 5" key="1">
    <citation type="submission" date="2021-08" db="EMBL/GenBank/DDBJ databases">
        <title>The genome sequence of Chitinophaga sp. B61.</title>
        <authorList>
            <person name="Zhang X."/>
        </authorList>
    </citation>
    <scope>NUCLEOTIDE SEQUENCE [LARGE SCALE GENOMIC DNA]</scope>
    <source>
        <strain evidence="4 5">B61</strain>
    </source>
</reference>
<organism evidence="4 5">
    <name type="scientific">Chitinophaga rhizophila</name>
    <dbReference type="NCBI Taxonomy" id="2866212"/>
    <lineage>
        <taxon>Bacteria</taxon>
        <taxon>Pseudomonadati</taxon>
        <taxon>Bacteroidota</taxon>
        <taxon>Chitinophagia</taxon>
        <taxon>Chitinophagales</taxon>
        <taxon>Chitinophagaceae</taxon>
        <taxon>Chitinophaga</taxon>
    </lineage>
</organism>
<feature type="transmembrane region" description="Helical" evidence="2">
    <location>
        <begin position="200"/>
        <end position="219"/>
    </location>
</feature>
<comment type="caution">
    <text evidence="4">The sequence shown here is derived from an EMBL/GenBank/DDBJ whole genome shotgun (WGS) entry which is preliminary data.</text>
</comment>
<keyword evidence="2" id="KW-0812">Transmembrane</keyword>
<feature type="compositionally biased region" description="Basic and acidic residues" evidence="1">
    <location>
        <begin position="412"/>
        <end position="423"/>
    </location>
</feature>
<sequence length="423" mass="45679">MKNKIIITVTTVIVAILLPQFSYADGFGDEVQSLNEVLKGIYDSMIPRASSLINVARAIAGLGALLYIASRVWRHIANAEPIDVYPLLRPFAIGMVIAAYPAFIAILNGVLQPTVDGTNNMLEGTNKAIEILIKEKEKAMEESTVWKAYVGDEGTGDREEWYKYTHPEDPTGTGEKWYEKIGNSMRFAWEKTLYNFKNTIKVWLSEILSILYAAAALCINTIRTFYMIVLVMLGPLVLAFATFDGFFNGLVNWLGRYINVFLWLPVANIFGSIINEIQVNMLKIDISQVKQYGDSFFSTTDAGYLIFMVIAIVGYTTVPSVANYIVQASGASSVLRKVTNMSSSAATQVAGMAGGSAGGIISGVAGAPLQILKGHERTDSASSALGTMAGRALAGMAAGQNGSGTGNNDITSKADKIRGIKES</sequence>
<proteinExistence type="predicted"/>
<dbReference type="InterPro" id="IPR022393">
    <property type="entry name" value="Conjugative_transposon_TraJ"/>
</dbReference>
<name>A0ABS7G818_9BACT</name>
<evidence type="ECO:0000313" key="4">
    <source>
        <dbReference type="EMBL" id="MBW8683445.1"/>
    </source>
</evidence>
<accession>A0ABS7G818</accession>
<feature type="transmembrane region" description="Helical" evidence="2">
    <location>
        <begin position="295"/>
        <end position="315"/>
    </location>
</feature>
<keyword evidence="5" id="KW-1185">Reference proteome</keyword>
<gene>
    <name evidence="4" type="primary">traJ</name>
    <name evidence="4" type="ORF">K1Y79_03785</name>
</gene>
<evidence type="ECO:0000256" key="1">
    <source>
        <dbReference type="SAM" id="MobiDB-lite"/>
    </source>
</evidence>
<protein>
    <submittedName>
        <fullName evidence="4">Conjugative transposon protein TraJ</fullName>
    </submittedName>
</protein>
<dbReference type="RefSeq" id="WP_220248666.1">
    <property type="nucleotide sequence ID" value="NZ_JAICCF010000001.1"/>
</dbReference>
<dbReference type="Proteomes" id="UP000812961">
    <property type="component" value="Unassembled WGS sequence"/>
</dbReference>
<feature type="transmembrane region" description="Helical" evidence="2">
    <location>
        <begin position="253"/>
        <end position="274"/>
    </location>
</feature>
<dbReference type="NCBIfam" id="TIGR03782">
    <property type="entry name" value="Bac_Flav_CT_J"/>
    <property type="match status" value="1"/>
</dbReference>